<sequence>MGLLVSEMFLSSFSRESRNVYIEKRVLCCFLSYGLLGQAFLLGVVDYLTPHDCSQDEIREHCYDRATHCKKEELYTSVNANLAFVELVVNWIPAMTSTVTMGTSKRMYYTIVFTCTASSITTTSTPTVTTTPLKTTTNPPTTQTTTPPKTTTKSNPVYQSCNKYSVVSDLSHGKPVANDNAPNCSSGLHTSNEALVLKNCNVSEPYMWHQGTQVMRDCNSIPSYTAIGTYLYGYYPVSKGLSGVFLECLPNGFKIIFQEHCDKSPEIRHIEEGGAGFFDPNNYYTIA</sequence>
<evidence type="ECO:0000313" key="2">
    <source>
        <dbReference type="EMBL" id="WAR09732.1"/>
    </source>
</evidence>
<protein>
    <submittedName>
        <fullName evidence="2">Uncharacterized protein</fullName>
    </submittedName>
</protein>
<feature type="region of interest" description="Disordered" evidence="1">
    <location>
        <begin position="126"/>
        <end position="154"/>
    </location>
</feature>
<evidence type="ECO:0000256" key="1">
    <source>
        <dbReference type="SAM" id="MobiDB-lite"/>
    </source>
</evidence>
<reference evidence="2" key="1">
    <citation type="submission" date="2022-11" db="EMBL/GenBank/DDBJ databases">
        <title>Centuries of genome instability and evolution in soft-shell clam transmissible cancer (bioRxiv).</title>
        <authorList>
            <person name="Hart S.F.M."/>
            <person name="Yonemitsu M.A."/>
            <person name="Giersch R.M."/>
            <person name="Beal B.F."/>
            <person name="Arriagada G."/>
            <person name="Davis B.W."/>
            <person name="Ostrander E.A."/>
            <person name="Goff S.P."/>
            <person name="Metzger M.J."/>
        </authorList>
    </citation>
    <scope>NUCLEOTIDE SEQUENCE</scope>
    <source>
        <strain evidence="2">MELC-2E11</strain>
        <tissue evidence="2">Siphon/mantle</tissue>
    </source>
</reference>
<name>A0ABY7EL88_MYAAR</name>
<proteinExistence type="predicted"/>
<keyword evidence="3" id="KW-1185">Reference proteome</keyword>
<gene>
    <name evidence="2" type="ORF">MAR_034808</name>
</gene>
<feature type="compositionally biased region" description="Low complexity" evidence="1">
    <location>
        <begin position="126"/>
        <end position="153"/>
    </location>
</feature>
<dbReference type="EMBL" id="CP111018">
    <property type="protein sequence ID" value="WAR09732.1"/>
    <property type="molecule type" value="Genomic_DNA"/>
</dbReference>
<evidence type="ECO:0000313" key="3">
    <source>
        <dbReference type="Proteomes" id="UP001164746"/>
    </source>
</evidence>
<accession>A0ABY7EL88</accession>
<dbReference type="Proteomes" id="UP001164746">
    <property type="component" value="Chromosome 7"/>
</dbReference>
<organism evidence="2 3">
    <name type="scientific">Mya arenaria</name>
    <name type="common">Soft-shell clam</name>
    <dbReference type="NCBI Taxonomy" id="6604"/>
    <lineage>
        <taxon>Eukaryota</taxon>
        <taxon>Metazoa</taxon>
        <taxon>Spiralia</taxon>
        <taxon>Lophotrochozoa</taxon>
        <taxon>Mollusca</taxon>
        <taxon>Bivalvia</taxon>
        <taxon>Autobranchia</taxon>
        <taxon>Heteroconchia</taxon>
        <taxon>Euheterodonta</taxon>
        <taxon>Imparidentia</taxon>
        <taxon>Neoheterodontei</taxon>
        <taxon>Myida</taxon>
        <taxon>Myoidea</taxon>
        <taxon>Myidae</taxon>
        <taxon>Mya</taxon>
    </lineage>
</organism>